<dbReference type="Proteomes" id="UP001358586">
    <property type="component" value="Chromosome 11"/>
</dbReference>
<sequence>MRKEQFLNKRKSKLDPRGYLKAIPFEEGRNDVNIKTQFQEHEHDGHSFPRGPITRFKPNEIGAQLNVLVPKFVTKCLQRSGFEVLNIQDSIVR</sequence>
<organism evidence="1 2">
    <name type="scientific">Gossypium arboreum</name>
    <name type="common">Tree cotton</name>
    <name type="synonym">Gossypium nanking</name>
    <dbReference type="NCBI Taxonomy" id="29729"/>
    <lineage>
        <taxon>Eukaryota</taxon>
        <taxon>Viridiplantae</taxon>
        <taxon>Streptophyta</taxon>
        <taxon>Embryophyta</taxon>
        <taxon>Tracheophyta</taxon>
        <taxon>Spermatophyta</taxon>
        <taxon>Magnoliopsida</taxon>
        <taxon>eudicotyledons</taxon>
        <taxon>Gunneridae</taxon>
        <taxon>Pentapetalae</taxon>
        <taxon>rosids</taxon>
        <taxon>malvids</taxon>
        <taxon>Malvales</taxon>
        <taxon>Malvaceae</taxon>
        <taxon>Malvoideae</taxon>
        <taxon>Gossypium</taxon>
    </lineage>
</organism>
<evidence type="ECO:0000313" key="2">
    <source>
        <dbReference type="Proteomes" id="UP001358586"/>
    </source>
</evidence>
<reference evidence="1 2" key="1">
    <citation type="submission" date="2023-03" db="EMBL/GenBank/DDBJ databases">
        <title>WGS of Gossypium arboreum.</title>
        <authorList>
            <person name="Yu D."/>
        </authorList>
    </citation>
    <scope>NUCLEOTIDE SEQUENCE [LARGE SCALE GENOMIC DNA]</scope>
    <source>
        <tissue evidence="1">Leaf</tissue>
    </source>
</reference>
<dbReference type="EMBL" id="JARKNE010000011">
    <property type="protein sequence ID" value="KAK5785911.1"/>
    <property type="molecule type" value="Genomic_DNA"/>
</dbReference>
<proteinExistence type="predicted"/>
<comment type="caution">
    <text evidence="1">The sequence shown here is derived from an EMBL/GenBank/DDBJ whole genome shotgun (WGS) entry which is preliminary data.</text>
</comment>
<name>A0ABR0N5P5_GOSAR</name>
<protein>
    <submittedName>
        <fullName evidence="1">Uncharacterized protein</fullName>
    </submittedName>
</protein>
<gene>
    <name evidence="1" type="ORF">PVK06_040533</name>
</gene>
<keyword evidence="2" id="KW-1185">Reference proteome</keyword>
<evidence type="ECO:0000313" key="1">
    <source>
        <dbReference type="EMBL" id="KAK5785911.1"/>
    </source>
</evidence>
<accession>A0ABR0N5P5</accession>